<dbReference type="InterPro" id="IPR005119">
    <property type="entry name" value="LysR_subst-bd"/>
</dbReference>
<sequence>MRVEPYLLVIFTAVAESASFADAARRLGVSRSAVSQAFIRLEKDLDMSLAVRTTHSCILTAAGEELYARVAGPMGEITDAVIATTNKAGPSGSLRILVSSAAARMLTGPLVAGFCKAYPDIRLDITVSDAGMNLVSAGFDAGIRIGDRREEGLTALPIGGDLKMMAAASPRFLGKNGRPKHPRDLPRYACIGLKTLSGPPPYLWEFVDQGEALSVIVEPRIMTSDPRLMLRAALADSGIAFGFEKTFRAHIKSGELFSLLDDYMKSHPGFTLYYPTTRYMPPKLRAFLKHLPASSAA</sequence>
<comment type="caution">
    <text evidence="6">The sequence shown here is derived from an EMBL/GenBank/DDBJ whole genome shotgun (WGS) entry which is preliminary data.</text>
</comment>
<keyword evidence="2" id="KW-0805">Transcription regulation</keyword>
<reference evidence="6" key="1">
    <citation type="submission" date="2013-04" db="EMBL/GenBank/DDBJ databases">
        <title>The genome sequencing project of 58 acetic acid bacteria.</title>
        <authorList>
            <person name="Okamoto-Kainuma A."/>
            <person name="Ishikawa M."/>
            <person name="Umino S."/>
            <person name="Koizumi Y."/>
            <person name="Shiwa Y."/>
            <person name="Yoshikawa H."/>
            <person name="Matsutani M."/>
            <person name="Matsushita K."/>
        </authorList>
    </citation>
    <scope>NUCLEOTIDE SEQUENCE</scope>
    <source>
        <strain evidence="6">NRIC 0535</strain>
    </source>
</reference>
<feature type="domain" description="HTH lysR-type" evidence="5">
    <location>
        <begin position="3"/>
        <end position="60"/>
    </location>
</feature>
<evidence type="ECO:0000256" key="1">
    <source>
        <dbReference type="ARBA" id="ARBA00009437"/>
    </source>
</evidence>
<keyword evidence="7" id="KW-1185">Reference proteome</keyword>
<organism evidence="6 7">
    <name type="scientific">Asaia krungthepensis NRIC 0535</name>
    <dbReference type="NCBI Taxonomy" id="1307925"/>
    <lineage>
        <taxon>Bacteria</taxon>
        <taxon>Pseudomonadati</taxon>
        <taxon>Pseudomonadota</taxon>
        <taxon>Alphaproteobacteria</taxon>
        <taxon>Acetobacterales</taxon>
        <taxon>Acetobacteraceae</taxon>
        <taxon>Asaia</taxon>
    </lineage>
</organism>
<comment type="similarity">
    <text evidence="1">Belongs to the LysR transcriptional regulatory family.</text>
</comment>
<evidence type="ECO:0000256" key="4">
    <source>
        <dbReference type="ARBA" id="ARBA00023163"/>
    </source>
</evidence>
<dbReference type="SUPFAM" id="SSF53850">
    <property type="entry name" value="Periplasmic binding protein-like II"/>
    <property type="match status" value="1"/>
</dbReference>
<evidence type="ECO:0000313" key="6">
    <source>
        <dbReference type="EMBL" id="GBQ91120.1"/>
    </source>
</evidence>
<dbReference type="InterPro" id="IPR036390">
    <property type="entry name" value="WH_DNA-bd_sf"/>
</dbReference>
<dbReference type="RefSeq" id="WP_264816307.1">
    <property type="nucleotide sequence ID" value="NZ_BAPV01000038.1"/>
</dbReference>
<dbReference type="Gene3D" id="1.10.10.10">
    <property type="entry name" value="Winged helix-like DNA-binding domain superfamily/Winged helix DNA-binding domain"/>
    <property type="match status" value="1"/>
</dbReference>
<dbReference type="SUPFAM" id="SSF46785">
    <property type="entry name" value="Winged helix' DNA-binding domain"/>
    <property type="match status" value="1"/>
</dbReference>
<dbReference type="PANTHER" id="PTHR30537:SF5">
    <property type="entry name" value="HTH-TYPE TRANSCRIPTIONAL ACTIVATOR TTDR-RELATED"/>
    <property type="match status" value="1"/>
</dbReference>
<dbReference type="InterPro" id="IPR058163">
    <property type="entry name" value="LysR-type_TF_proteobact-type"/>
</dbReference>
<dbReference type="Pfam" id="PF03466">
    <property type="entry name" value="LysR_substrate"/>
    <property type="match status" value="1"/>
</dbReference>
<name>A0ABQ0Q4J4_9PROT</name>
<evidence type="ECO:0000256" key="3">
    <source>
        <dbReference type="ARBA" id="ARBA00023125"/>
    </source>
</evidence>
<keyword evidence="3" id="KW-0238">DNA-binding</keyword>
<gene>
    <name evidence="6" type="ORF">AA0535_2211</name>
</gene>
<keyword evidence="4" id="KW-0804">Transcription</keyword>
<evidence type="ECO:0000313" key="7">
    <source>
        <dbReference type="Proteomes" id="UP001062776"/>
    </source>
</evidence>
<dbReference type="InterPro" id="IPR036388">
    <property type="entry name" value="WH-like_DNA-bd_sf"/>
</dbReference>
<dbReference type="EMBL" id="BAPV01000038">
    <property type="protein sequence ID" value="GBQ91120.1"/>
    <property type="molecule type" value="Genomic_DNA"/>
</dbReference>
<dbReference type="InterPro" id="IPR000847">
    <property type="entry name" value="LysR_HTH_N"/>
</dbReference>
<proteinExistence type="inferred from homology"/>
<dbReference type="PROSITE" id="PS50931">
    <property type="entry name" value="HTH_LYSR"/>
    <property type="match status" value="1"/>
</dbReference>
<dbReference type="Gene3D" id="3.40.190.290">
    <property type="match status" value="1"/>
</dbReference>
<dbReference type="Pfam" id="PF00126">
    <property type="entry name" value="HTH_1"/>
    <property type="match status" value="1"/>
</dbReference>
<evidence type="ECO:0000259" key="5">
    <source>
        <dbReference type="PROSITE" id="PS50931"/>
    </source>
</evidence>
<evidence type="ECO:0000256" key="2">
    <source>
        <dbReference type="ARBA" id="ARBA00023015"/>
    </source>
</evidence>
<protein>
    <submittedName>
        <fullName evidence="6">Transcriptional regulator</fullName>
    </submittedName>
</protein>
<dbReference type="PANTHER" id="PTHR30537">
    <property type="entry name" value="HTH-TYPE TRANSCRIPTIONAL REGULATOR"/>
    <property type="match status" value="1"/>
</dbReference>
<accession>A0ABQ0Q4J4</accession>
<dbReference type="Proteomes" id="UP001062776">
    <property type="component" value="Unassembled WGS sequence"/>
</dbReference>